<evidence type="ECO:0000256" key="9">
    <source>
        <dbReference type="ARBA" id="ARBA00023065"/>
    </source>
</evidence>
<dbReference type="CDD" id="cd01347">
    <property type="entry name" value="ligand_gated_channel"/>
    <property type="match status" value="1"/>
</dbReference>
<dbReference type="Gene3D" id="3.55.50.30">
    <property type="match status" value="1"/>
</dbReference>
<dbReference type="InterPro" id="IPR037066">
    <property type="entry name" value="Plug_dom_sf"/>
</dbReference>
<evidence type="ECO:0000256" key="10">
    <source>
        <dbReference type="ARBA" id="ARBA00023077"/>
    </source>
</evidence>
<protein>
    <submittedName>
        <fullName evidence="17">TonB-dependent receptor</fullName>
    </submittedName>
</protein>
<dbReference type="InterPro" id="IPR010105">
    <property type="entry name" value="TonB_sidphr_rcpt"/>
</dbReference>
<dbReference type="InterPro" id="IPR039426">
    <property type="entry name" value="TonB-dep_rcpt-like"/>
</dbReference>
<dbReference type="Gene3D" id="2.40.170.20">
    <property type="entry name" value="TonB-dependent receptor, beta-barrel domain"/>
    <property type="match status" value="1"/>
</dbReference>
<evidence type="ECO:0000256" key="14">
    <source>
        <dbReference type="PROSITE-ProRule" id="PRU01360"/>
    </source>
</evidence>
<keyword evidence="3 14" id="KW-0813">Transport</keyword>
<dbReference type="InterPro" id="IPR011662">
    <property type="entry name" value="Secretin/TonB_short_N"/>
</dbReference>
<dbReference type="Pfam" id="PF07660">
    <property type="entry name" value="STN"/>
    <property type="match status" value="1"/>
</dbReference>
<keyword evidence="6 14" id="KW-0812">Transmembrane</keyword>
<dbReference type="PROSITE" id="PS52016">
    <property type="entry name" value="TONB_DEPENDENT_REC_3"/>
    <property type="match status" value="1"/>
</dbReference>
<feature type="domain" description="Secretin/TonB short N-terminal" evidence="16">
    <location>
        <begin position="65"/>
        <end position="116"/>
    </location>
</feature>
<dbReference type="PANTHER" id="PTHR32552:SF68">
    <property type="entry name" value="FERRICHROME OUTER MEMBRANE TRANSPORTER_PHAGE RECEPTOR"/>
    <property type="match status" value="1"/>
</dbReference>
<dbReference type="InterPro" id="IPR000531">
    <property type="entry name" value="Beta-barrel_TonB"/>
</dbReference>
<dbReference type="InterPro" id="IPR012910">
    <property type="entry name" value="Plug_dom"/>
</dbReference>
<evidence type="ECO:0000256" key="8">
    <source>
        <dbReference type="ARBA" id="ARBA00023004"/>
    </source>
</evidence>
<evidence type="ECO:0000256" key="13">
    <source>
        <dbReference type="ARBA" id="ARBA00023237"/>
    </source>
</evidence>
<dbReference type="InterPro" id="IPR036942">
    <property type="entry name" value="Beta-barrel_TonB_sf"/>
</dbReference>
<evidence type="ECO:0000256" key="4">
    <source>
        <dbReference type="ARBA" id="ARBA00022452"/>
    </source>
</evidence>
<comment type="similarity">
    <text evidence="2 14 15">Belongs to the TonB-dependent receptor family.</text>
</comment>
<evidence type="ECO:0000256" key="12">
    <source>
        <dbReference type="ARBA" id="ARBA00023170"/>
    </source>
</evidence>
<keyword evidence="4 14" id="KW-1134">Transmembrane beta strand</keyword>
<dbReference type="Pfam" id="PF00593">
    <property type="entry name" value="TonB_dep_Rec_b-barrel"/>
    <property type="match status" value="1"/>
</dbReference>
<dbReference type="Proteomes" id="UP001284537">
    <property type="component" value="Unassembled WGS sequence"/>
</dbReference>
<dbReference type="SUPFAM" id="SSF56935">
    <property type="entry name" value="Porins"/>
    <property type="match status" value="1"/>
</dbReference>
<evidence type="ECO:0000256" key="15">
    <source>
        <dbReference type="RuleBase" id="RU003357"/>
    </source>
</evidence>
<keyword evidence="12 17" id="KW-0675">Receptor</keyword>
<comment type="subcellular location">
    <subcellularLocation>
        <location evidence="1 14">Cell outer membrane</location>
        <topology evidence="1 14">Multi-pass membrane protein</topology>
    </subcellularLocation>
</comment>
<evidence type="ECO:0000313" key="17">
    <source>
        <dbReference type="EMBL" id="MDX8127071.1"/>
    </source>
</evidence>
<evidence type="ECO:0000259" key="16">
    <source>
        <dbReference type="SMART" id="SM00965"/>
    </source>
</evidence>
<dbReference type="NCBIfam" id="TIGR01783">
    <property type="entry name" value="TonB-siderophor"/>
    <property type="match status" value="1"/>
</dbReference>
<evidence type="ECO:0000256" key="11">
    <source>
        <dbReference type="ARBA" id="ARBA00023136"/>
    </source>
</evidence>
<dbReference type="EMBL" id="JAXARY010000005">
    <property type="protein sequence ID" value="MDX8127071.1"/>
    <property type="molecule type" value="Genomic_DNA"/>
</dbReference>
<name>A0ABU4UCA5_9GAMM</name>
<keyword evidence="5" id="KW-0410">Iron transport</keyword>
<keyword evidence="18" id="KW-1185">Reference proteome</keyword>
<keyword evidence="7" id="KW-0732">Signal</keyword>
<evidence type="ECO:0000256" key="1">
    <source>
        <dbReference type="ARBA" id="ARBA00004571"/>
    </source>
</evidence>
<dbReference type="PANTHER" id="PTHR32552">
    <property type="entry name" value="FERRICHROME IRON RECEPTOR-RELATED"/>
    <property type="match status" value="1"/>
</dbReference>
<evidence type="ECO:0000256" key="5">
    <source>
        <dbReference type="ARBA" id="ARBA00022496"/>
    </source>
</evidence>
<proteinExistence type="inferred from homology"/>
<evidence type="ECO:0000256" key="3">
    <source>
        <dbReference type="ARBA" id="ARBA00022448"/>
    </source>
</evidence>
<reference evidence="17 18" key="1">
    <citation type="submission" date="2023-11" db="EMBL/GenBank/DDBJ databases">
        <authorList>
            <person name="Ouyang M.-Y."/>
        </authorList>
    </citation>
    <scope>NUCLEOTIDE SEQUENCE [LARGE SCALE GENOMIC DNA]</scope>
    <source>
        <strain evidence="17 18">OY6</strain>
    </source>
</reference>
<dbReference type="RefSeq" id="WP_319961072.1">
    <property type="nucleotide sequence ID" value="NZ_JAXARY010000005.1"/>
</dbReference>
<evidence type="ECO:0000313" key="18">
    <source>
        <dbReference type="Proteomes" id="UP001284537"/>
    </source>
</evidence>
<keyword evidence="9" id="KW-0406">Ion transport</keyword>
<evidence type="ECO:0000256" key="7">
    <source>
        <dbReference type="ARBA" id="ARBA00022729"/>
    </source>
</evidence>
<gene>
    <name evidence="17" type="ORF">QLH52_07255</name>
</gene>
<comment type="caution">
    <text evidence="17">The sequence shown here is derived from an EMBL/GenBank/DDBJ whole genome shotgun (WGS) entry which is preliminary data.</text>
</comment>
<keyword evidence="13 14" id="KW-0998">Cell outer membrane</keyword>
<dbReference type="Gene3D" id="2.170.130.10">
    <property type="entry name" value="TonB-dependent receptor, plug domain"/>
    <property type="match status" value="1"/>
</dbReference>
<evidence type="ECO:0000256" key="2">
    <source>
        <dbReference type="ARBA" id="ARBA00009810"/>
    </source>
</evidence>
<dbReference type="SMART" id="SM00965">
    <property type="entry name" value="STN"/>
    <property type="match status" value="1"/>
</dbReference>
<keyword evidence="8" id="KW-0408">Iron</keyword>
<dbReference type="Pfam" id="PF07715">
    <property type="entry name" value="Plug"/>
    <property type="match status" value="1"/>
</dbReference>
<keyword evidence="11 14" id="KW-0472">Membrane</keyword>
<organism evidence="17 18">
    <name type="scientific">Methylomonas defluvii</name>
    <dbReference type="NCBI Taxonomy" id="3045149"/>
    <lineage>
        <taxon>Bacteria</taxon>
        <taxon>Pseudomonadati</taxon>
        <taxon>Pseudomonadota</taxon>
        <taxon>Gammaproteobacteria</taxon>
        <taxon>Methylococcales</taxon>
        <taxon>Methylococcaceae</taxon>
        <taxon>Methylomonas</taxon>
    </lineage>
</organism>
<evidence type="ECO:0000256" key="6">
    <source>
        <dbReference type="ARBA" id="ARBA00022692"/>
    </source>
</evidence>
<keyword evidence="10 15" id="KW-0798">TonB box</keyword>
<accession>A0ABU4UCA5</accession>
<sequence length="842" mass="91781">MASYPFRKAHRKGKPTQYNRWPLSLTIAAVLGTPAVIAAEQNIAFDIPAQSLSGALNAFADAANIQLSYPAEMTAGLKSPGVSGQLTARQALQKLLAGTGVVAGATSNGTITLQKAPDSHNDVSTLSAVTVSGNRTRSTAADPYSKDYAVTKSFAATKTDTPLMENPTSVQVVSRAVMDDQKTTKVKDALENVSGVRANPSLGGGTGFIIRGFRNGNVYRNGLMASEAFFGDFDAANLENIEVIKGPAQLYGRTEPGGMINLTTKRGLDTAYYSLEQQFGNYDHYRTQWDAGGPLTSDKSLVYRFSGAYQSNGSFRDFVSVDRMVFNPSITWRPSDDTDVTVDIEGTDKTAPADFGIPFIGNRPAPIPISRNLGDPNTPNGEQSGVKVGSEINHRFNDDWAIHNRFLASLAEGNTTFVNPGPAFNAAAALNQTTGLMQRNIFQQFTDQEHYATNLDLTGKFKTGDILHEVLVGFDYYRTYNNYNVNGRWQVANPALAINIYNPEPSYGIPQSTFDTAFLTSNTFGSATNSGVGNHARIYNNWYGTYFQDQITLWDKLHIMGGGRYDWTETGRGNGFDFATAESRINQFKREDQGFSPKVGILYEAMDELSLYGNWTTSFGANNAPAADGRSFDPQIGEQFEVGLKTQLFDQRLLATLAYFHLEKDNILVANNATPDPFDRIANLQRSQGIELDATGYLTDKFSLIGSYAFTDARIIKDYSGGTQGNRMSNVPEHSGSLWLRYDMNGYAAKDGLSAGFGGVAAGQREGDNTNTFQMPGYVRLDAFLAYKQKVGGSRITAQFNIRNLLDKEYYESTDPDSNVAPALGVYPGAPLTAIGSIRVEY</sequence>